<keyword evidence="6" id="KW-0238">DNA-binding</keyword>
<evidence type="ECO:0000256" key="2">
    <source>
        <dbReference type="ARBA" id="ARBA00022741"/>
    </source>
</evidence>
<dbReference type="Gene3D" id="1.10.486.10">
    <property type="entry name" value="PCRA, domain 4"/>
    <property type="match status" value="1"/>
</dbReference>
<keyword evidence="2 11" id="KW-0547">Nucleotide-binding</keyword>
<evidence type="ECO:0000259" key="13">
    <source>
        <dbReference type="PROSITE" id="PS51217"/>
    </source>
</evidence>
<dbReference type="EC" id="5.6.2.4" evidence="9"/>
<comment type="caution">
    <text evidence="14">The sequence shown here is derived from an EMBL/GenBank/DDBJ whole genome shotgun (WGS) entry which is preliminary data.</text>
</comment>
<dbReference type="PROSITE" id="PS51198">
    <property type="entry name" value="UVRD_HELICASE_ATP_BIND"/>
    <property type="match status" value="1"/>
</dbReference>
<dbReference type="InterPro" id="IPR013986">
    <property type="entry name" value="DExx_box_DNA_helicase_dom_sf"/>
</dbReference>
<keyword evidence="3 11" id="KW-0378">Hydrolase</keyword>
<dbReference type="AlphaFoldDB" id="A0A3D2X4K3"/>
<feature type="domain" description="UvrD-like helicase ATP-binding" evidence="12">
    <location>
        <begin position="2"/>
        <end position="277"/>
    </location>
</feature>
<sequence>MKTVNEAQERAIKHHKGPMLVLAGPGSGKTLVIIRRTQYLIEQYGISPSNILVITFTKAAAMEMQERFDRLMGQGKFGVNFGTFHAIFFKILRYAYNYSVSNIITEEERYRLLRDIIQSMDLEIEDEKEFLEGIGSEISLVKGENMDISNYYSMNCSEETFGEIYKEYEKKLRHQNKIDFDDMLLLCYELLIERPDILSLWQQKYQYILIDEFQDINRIQYEIIKMLARPKNNLFIVGDDDQSIYRFRGAKPEIMLSFEEEYKGVKKVVLNKNYRSKGNIITGALKVVGNNKKRFPKEIQSIHEPGNEIDVKSFTDLQAQNQAILEGIDHYRKMGMRYSQIAVLYRTNTQPGSLVTKFMEYNIPFKMRDSLPNIYEHWIAKDLICYIKLSLGIRERGLFLQVMNRPKRYISREALEQADVDFNTIREFYMEKPYVVERIDKLVYDLTLIRRTNPYAAINYIRRAVGYDEYLKEYATFRRIKVEELYDVLSELQEESREYKTHEEWLNHIDEYKDGLKEQALKQNQKNVDGVILTTFHASKGLEFDVVILMDANEGITPHKKAVVPEDMEEERRMFYVAMTRAKSYLHIFYVKQRYNKELAASRFVGELLISPMELREGMRILHSIYGEGSIKKMEENKLTIQFDKIFLPKVLDMEFCIRNQMIKVV</sequence>
<evidence type="ECO:0000256" key="10">
    <source>
        <dbReference type="ARBA" id="ARBA00048988"/>
    </source>
</evidence>
<gene>
    <name evidence="14" type="ORF">DHW61_04350</name>
</gene>
<dbReference type="GO" id="GO:0003677">
    <property type="term" value="F:DNA binding"/>
    <property type="evidence" value="ECO:0007669"/>
    <property type="project" value="UniProtKB-KW"/>
</dbReference>
<evidence type="ECO:0000256" key="9">
    <source>
        <dbReference type="ARBA" id="ARBA00034808"/>
    </source>
</evidence>
<dbReference type="EMBL" id="DPVV01000151">
    <property type="protein sequence ID" value="HCL01637.1"/>
    <property type="molecule type" value="Genomic_DNA"/>
</dbReference>
<dbReference type="Pfam" id="PF00580">
    <property type="entry name" value="UvrD-helicase"/>
    <property type="match status" value="1"/>
</dbReference>
<evidence type="ECO:0000313" key="15">
    <source>
        <dbReference type="Proteomes" id="UP000262969"/>
    </source>
</evidence>
<evidence type="ECO:0000256" key="11">
    <source>
        <dbReference type="PROSITE-ProRule" id="PRU00560"/>
    </source>
</evidence>
<evidence type="ECO:0000256" key="1">
    <source>
        <dbReference type="ARBA" id="ARBA00009922"/>
    </source>
</evidence>
<evidence type="ECO:0000256" key="8">
    <source>
        <dbReference type="ARBA" id="ARBA00034617"/>
    </source>
</evidence>
<proteinExistence type="inferred from homology"/>
<comment type="catalytic activity">
    <reaction evidence="10">
        <text>ATP + H2O = ADP + phosphate + H(+)</text>
        <dbReference type="Rhea" id="RHEA:13065"/>
        <dbReference type="ChEBI" id="CHEBI:15377"/>
        <dbReference type="ChEBI" id="CHEBI:15378"/>
        <dbReference type="ChEBI" id="CHEBI:30616"/>
        <dbReference type="ChEBI" id="CHEBI:43474"/>
        <dbReference type="ChEBI" id="CHEBI:456216"/>
        <dbReference type="EC" id="5.6.2.4"/>
    </reaction>
</comment>
<dbReference type="InterPro" id="IPR014016">
    <property type="entry name" value="UvrD-like_ATP-bd"/>
</dbReference>
<comment type="catalytic activity">
    <reaction evidence="8">
        <text>Couples ATP hydrolysis with the unwinding of duplex DNA by translocating in the 3'-5' direction.</text>
        <dbReference type="EC" id="5.6.2.4"/>
    </reaction>
</comment>
<dbReference type="GO" id="GO:0000725">
    <property type="term" value="P:recombinational repair"/>
    <property type="evidence" value="ECO:0007669"/>
    <property type="project" value="TreeGrafter"/>
</dbReference>
<dbReference type="GO" id="GO:0043138">
    <property type="term" value="F:3'-5' DNA helicase activity"/>
    <property type="evidence" value="ECO:0007669"/>
    <property type="project" value="UniProtKB-EC"/>
</dbReference>
<feature type="binding site" evidence="11">
    <location>
        <begin position="23"/>
        <end position="30"/>
    </location>
    <ligand>
        <name>ATP</name>
        <dbReference type="ChEBI" id="CHEBI:30616"/>
    </ligand>
</feature>
<evidence type="ECO:0000259" key="12">
    <source>
        <dbReference type="PROSITE" id="PS51198"/>
    </source>
</evidence>
<evidence type="ECO:0000256" key="7">
    <source>
        <dbReference type="ARBA" id="ARBA00023235"/>
    </source>
</evidence>
<reference evidence="14 15" key="1">
    <citation type="journal article" date="2018" name="Nat. Biotechnol.">
        <title>A standardized bacterial taxonomy based on genome phylogeny substantially revises the tree of life.</title>
        <authorList>
            <person name="Parks D.H."/>
            <person name="Chuvochina M."/>
            <person name="Waite D.W."/>
            <person name="Rinke C."/>
            <person name="Skarshewski A."/>
            <person name="Chaumeil P.A."/>
            <person name="Hugenholtz P."/>
        </authorList>
    </citation>
    <scope>NUCLEOTIDE SEQUENCE [LARGE SCALE GENOMIC DNA]</scope>
    <source>
        <strain evidence="14">UBA11728</strain>
    </source>
</reference>
<name>A0A3D2X4K3_9FIRM</name>
<accession>A0A3D2X4K3</accession>
<dbReference type="GO" id="GO:0005524">
    <property type="term" value="F:ATP binding"/>
    <property type="evidence" value="ECO:0007669"/>
    <property type="project" value="UniProtKB-UniRule"/>
</dbReference>
<dbReference type="PANTHER" id="PTHR11070:SF2">
    <property type="entry name" value="ATP-DEPENDENT DNA HELICASE SRS2"/>
    <property type="match status" value="1"/>
</dbReference>
<evidence type="ECO:0000256" key="3">
    <source>
        <dbReference type="ARBA" id="ARBA00022801"/>
    </source>
</evidence>
<keyword evidence="4 11" id="KW-0347">Helicase</keyword>
<dbReference type="InterPro" id="IPR014017">
    <property type="entry name" value="DNA_helicase_UvrD-like_C"/>
</dbReference>
<evidence type="ECO:0000256" key="4">
    <source>
        <dbReference type="ARBA" id="ARBA00022806"/>
    </source>
</evidence>
<keyword evidence="7" id="KW-0413">Isomerase</keyword>
<dbReference type="CDD" id="cd18807">
    <property type="entry name" value="SF1_C_UvrD"/>
    <property type="match status" value="1"/>
</dbReference>
<dbReference type="GO" id="GO:0005829">
    <property type="term" value="C:cytosol"/>
    <property type="evidence" value="ECO:0007669"/>
    <property type="project" value="TreeGrafter"/>
</dbReference>
<dbReference type="CDD" id="cd17932">
    <property type="entry name" value="DEXQc_UvrD"/>
    <property type="match status" value="1"/>
</dbReference>
<dbReference type="SUPFAM" id="SSF52540">
    <property type="entry name" value="P-loop containing nucleoside triphosphate hydrolases"/>
    <property type="match status" value="1"/>
</dbReference>
<organism evidence="14 15">
    <name type="scientific">Lachnoclostridium phytofermentans</name>
    <dbReference type="NCBI Taxonomy" id="66219"/>
    <lineage>
        <taxon>Bacteria</taxon>
        <taxon>Bacillati</taxon>
        <taxon>Bacillota</taxon>
        <taxon>Clostridia</taxon>
        <taxon>Lachnospirales</taxon>
        <taxon>Lachnospiraceae</taxon>
    </lineage>
</organism>
<dbReference type="Pfam" id="PF13361">
    <property type="entry name" value="UvrD_C"/>
    <property type="match status" value="1"/>
</dbReference>
<evidence type="ECO:0000256" key="6">
    <source>
        <dbReference type="ARBA" id="ARBA00023125"/>
    </source>
</evidence>
<dbReference type="InterPro" id="IPR000212">
    <property type="entry name" value="DNA_helicase_UvrD/REP"/>
</dbReference>
<dbReference type="PANTHER" id="PTHR11070">
    <property type="entry name" value="UVRD / RECB / PCRA DNA HELICASE FAMILY MEMBER"/>
    <property type="match status" value="1"/>
</dbReference>
<dbReference type="Gene3D" id="3.40.50.300">
    <property type="entry name" value="P-loop containing nucleotide triphosphate hydrolases"/>
    <property type="match status" value="2"/>
</dbReference>
<evidence type="ECO:0000256" key="5">
    <source>
        <dbReference type="ARBA" id="ARBA00022840"/>
    </source>
</evidence>
<dbReference type="PROSITE" id="PS51217">
    <property type="entry name" value="UVRD_HELICASE_CTER"/>
    <property type="match status" value="1"/>
</dbReference>
<dbReference type="Proteomes" id="UP000262969">
    <property type="component" value="Unassembled WGS sequence"/>
</dbReference>
<protein>
    <recommendedName>
        <fullName evidence="9">DNA 3'-5' helicase</fullName>
        <ecNumber evidence="9">5.6.2.4</ecNumber>
    </recommendedName>
</protein>
<keyword evidence="5 11" id="KW-0067">ATP-binding</keyword>
<feature type="domain" description="UvrD-like helicase C-terminal" evidence="13">
    <location>
        <begin position="278"/>
        <end position="541"/>
    </location>
</feature>
<comment type="similarity">
    <text evidence="1">Belongs to the helicase family. UvrD subfamily.</text>
</comment>
<dbReference type="Gene3D" id="1.10.10.160">
    <property type="match status" value="1"/>
</dbReference>
<dbReference type="GO" id="GO:0016887">
    <property type="term" value="F:ATP hydrolysis activity"/>
    <property type="evidence" value="ECO:0007669"/>
    <property type="project" value="RHEA"/>
</dbReference>
<dbReference type="InterPro" id="IPR027417">
    <property type="entry name" value="P-loop_NTPase"/>
</dbReference>
<evidence type="ECO:0000313" key="14">
    <source>
        <dbReference type="EMBL" id="HCL01637.1"/>
    </source>
</evidence>
<dbReference type="GO" id="GO:0033202">
    <property type="term" value="C:DNA helicase complex"/>
    <property type="evidence" value="ECO:0007669"/>
    <property type="project" value="TreeGrafter"/>
</dbReference>